<feature type="compositionally biased region" description="Basic and acidic residues" evidence="7">
    <location>
        <begin position="547"/>
        <end position="556"/>
    </location>
</feature>
<evidence type="ECO:0000256" key="4">
    <source>
        <dbReference type="ARBA" id="ARBA00022806"/>
    </source>
</evidence>
<reference evidence="11" key="1">
    <citation type="journal article" date="2023" name="Mol. Biol. Evol.">
        <title>Third-Generation Sequencing Reveals the Adaptive Role of the Epigenome in Three Deep-Sea Polychaetes.</title>
        <authorList>
            <person name="Perez M."/>
            <person name="Aroh O."/>
            <person name="Sun Y."/>
            <person name="Lan Y."/>
            <person name="Juniper S.K."/>
            <person name="Young C.R."/>
            <person name="Angers B."/>
            <person name="Qian P.Y."/>
        </authorList>
    </citation>
    <scope>NUCLEOTIDE SEQUENCE</scope>
    <source>
        <strain evidence="11">R07B-5</strain>
    </source>
</reference>
<evidence type="ECO:0000259" key="8">
    <source>
        <dbReference type="PROSITE" id="PS51192"/>
    </source>
</evidence>
<feature type="domain" description="Helicase C-terminal" evidence="9">
    <location>
        <begin position="341"/>
        <end position="491"/>
    </location>
</feature>
<dbReference type="InterPro" id="IPR027417">
    <property type="entry name" value="P-loop_NTPase"/>
</dbReference>
<dbReference type="Pfam" id="PF00270">
    <property type="entry name" value="DEAD"/>
    <property type="match status" value="1"/>
</dbReference>
<keyword evidence="3" id="KW-0378">Hydrolase</keyword>
<protein>
    <recommendedName>
        <fullName evidence="1">RNA helicase</fullName>
        <ecNumber evidence="1">3.6.4.13</ecNumber>
    </recommendedName>
</protein>
<dbReference type="SUPFAM" id="SSF52540">
    <property type="entry name" value="P-loop containing nucleoside triphosphate hydrolases"/>
    <property type="match status" value="1"/>
</dbReference>
<dbReference type="InterPro" id="IPR044742">
    <property type="entry name" value="DEAD/DEAH_RhlB"/>
</dbReference>
<keyword evidence="5" id="KW-0067">ATP-binding</keyword>
<evidence type="ECO:0000256" key="7">
    <source>
        <dbReference type="SAM" id="MobiDB-lite"/>
    </source>
</evidence>
<dbReference type="EMBL" id="JAODUO010001382">
    <property type="protein sequence ID" value="KAK2165045.1"/>
    <property type="molecule type" value="Genomic_DNA"/>
</dbReference>
<evidence type="ECO:0000259" key="10">
    <source>
        <dbReference type="PROSITE" id="PS51195"/>
    </source>
</evidence>
<evidence type="ECO:0000313" key="12">
    <source>
        <dbReference type="Proteomes" id="UP001209878"/>
    </source>
</evidence>
<dbReference type="GO" id="GO:0003676">
    <property type="term" value="F:nucleic acid binding"/>
    <property type="evidence" value="ECO:0007669"/>
    <property type="project" value="InterPro"/>
</dbReference>
<dbReference type="SMART" id="SM00490">
    <property type="entry name" value="HELICc"/>
    <property type="match status" value="1"/>
</dbReference>
<evidence type="ECO:0000256" key="2">
    <source>
        <dbReference type="ARBA" id="ARBA00022741"/>
    </source>
</evidence>
<accession>A0AAD9K6U0</accession>
<dbReference type="CDD" id="cd18787">
    <property type="entry name" value="SF2_C_DEAD"/>
    <property type="match status" value="1"/>
</dbReference>
<dbReference type="InterPro" id="IPR011545">
    <property type="entry name" value="DEAD/DEAH_box_helicase_dom"/>
</dbReference>
<feature type="domain" description="Helicase ATP-binding" evidence="8">
    <location>
        <begin position="137"/>
        <end position="313"/>
    </location>
</feature>
<sequence>MASNIARVFSRAVVKRWYGLRNVTRCNFSYGFEALRWSSAPHAVRTQLLLARCSSDWGGRGGGGGRRKLIEEDEGEVYEVDEEDLEGLRKQHREESTAQHASSEGVTFADFNLNDNLLGVLEQLGYQKPFNIQEKTLPASLAGRDVIGKAVTGSGKTLAFTIPILQKLSERPRQPSHGRTQSPQAIVISPTRELCLQLYRSIAELGPDVRCVAVYGGASIQRQISQMRSGVDVICATPGRLNDLLERGCIDLKEVCYLCLDEADELLTPNFKDQIEDVLRDCPHDKQMMLFSATMPPNIQAITRKYMKDPVYIDITEGQKYTTPESVEHICMKVHPSQYQLVVQGLIEQHKPERCIVFMETKRSAHSAALTLRSQTGMKCDSLHSDLSQSRRDTIMAAFRQGHIKVLFATDVAARGLDIPEVDLIIQAGTPKNGPEYYIHRAGRTGRAGREGKCILLHSGDHRDRDIISEIHKVVRLNHVQAANLTELKQAMAQRTFSDVEKLRLTDAETELFTPMLQSAELTPEQTQRLLVASLALMLRKSTGGDGRSERGESQHSRIGGARYEGTRDARHGSRRYGGDARYGSSSRYGNARHGGGRYGDARHGGGRYGDDNEEDDMFERSPRNKSGRERRGFQGSGGYNDWDDEKEDEFPEFLSRVRKYELQ</sequence>
<evidence type="ECO:0000256" key="1">
    <source>
        <dbReference type="ARBA" id="ARBA00012552"/>
    </source>
</evidence>
<dbReference type="CDD" id="cd00268">
    <property type="entry name" value="DEADc"/>
    <property type="match status" value="1"/>
</dbReference>
<evidence type="ECO:0000256" key="5">
    <source>
        <dbReference type="ARBA" id="ARBA00022840"/>
    </source>
</evidence>
<dbReference type="GO" id="GO:0003724">
    <property type="term" value="F:RNA helicase activity"/>
    <property type="evidence" value="ECO:0007669"/>
    <property type="project" value="UniProtKB-EC"/>
</dbReference>
<keyword evidence="12" id="KW-1185">Reference proteome</keyword>
<dbReference type="Proteomes" id="UP001209878">
    <property type="component" value="Unassembled WGS sequence"/>
</dbReference>
<dbReference type="InterPro" id="IPR001650">
    <property type="entry name" value="Helicase_C-like"/>
</dbReference>
<evidence type="ECO:0000259" key="9">
    <source>
        <dbReference type="PROSITE" id="PS51194"/>
    </source>
</evidence>
<dbReference type="InterPro" id="IPR050079">
    <property type="entry name" value="DEAD_box_RNA_helicase"/>
</dbReference>
<feature type="region of interest" description="Disordered" evidence="7">
    <location>
        <begin position="542"/>
        <end position="649"/>
    </location>
</feature>
<proteinExistence type="predicted"/>
<dbReference type="GO" id="GO:0005524">
    <property type="term" value="F:ATP binding"/>
    <property type="evidence" value="ECO:0007669"/>
    <property type="project" value="UniProtKB-KW"/>
</dbReference>
<dbReference type="PANTHER" id="PTHR47959">
    <property type="entry name" value="ATP-DEPENDENT RNA HELICASE RHLE-RELATED"/>
    <property type="match status" value="1"/>
</dbReference>
<dbReference type="Gene3D" id="3.40.50.300">
    <property type="entry name" value="P-loop containing nucleotide triphosphate hydrolases"/>
    <property type="match status" value="2"/>
</dbReference>
<feature type="domain" description="DEAD-box RNA helicase Q" evidence="10">
    <location>
        <begin position="106"/>
        <end position="134"/>
    </location>
</feature>
<feature type="short sequence motif" description="Q motif" evidence="6">
    <location>
        <begin position="106"/>
        <end position="134"/>
    </location>
</feature>
<dbReference type="EC" id="3.6.4.13" evidence="1"/>
<dbReference type="InterPro" id="IPR014014">
    <property type="entry name" value="RNA_helicase_DEAD_Q_motif"/>
</dbReference>
<dbReference type="InterPro" id="IPR014001">
    <property type="entry name" value="Helicase_ATP-bd"/>
</dbReference>
<dbReference type="GO" id="GO:0005829">
    <property type="term" value="C:cytosol"/>
    <property type="evidence" value="ECO:0007669"/>
    <property type="project" value="TreeGrafter"/>
</dbReference>
<dbReference type="Pfam" id="PF00271">
    <property type="entry name" value="Helicase_C"/>
    <property type="match status" value="1"/>
</dbReference>
<dbReference type="GO" id="GO:0016787">
    <property type="term" value="F:hydrolase activity"/>
    <property type="evidence" value="ECO:0007669"/>
    <property type="project" value="UniProtKB-KW"/>
</dbReference>
<dbReference type="PROSITE" id="PS51195">
    <property type="entry name" value="Q_MOTIF"/>
    <property type="match status" value="1"/>
</dbReference>
<dbReference type="PROSITE" id="PS51192">
    <property type="entry name" value="HELICASE_ATP_BIND_1"/>
    <property type="match status" value="1"/>
</dbReference>
<evidence type="ECO:0000313" key="11">
    <source>
        <dbReference type="EMBL" id="KAK2165045.1"/>
    </source>
</evidence>
<keyword evidence="2" id="KW-0547">Nucleotide-binding</keyword>
<evidence type="ECO:0000256" key="3">
    <source>
        <dbReference type="ARBA" id="ARBA00022801"/>
    </source>
</evidence>
<evidence type="ECO:0000256" key="6">
    <source>
        <dbReference type="PROSITE-ProRule" id="PRU00552"/>
    </source>
</evidence>
<name>A0AAD9K6U0_RIDPI</name>
<dbReference type="AlphaFoldDB" id="A0AAD9K6U0"/>
<gene>
    <name evidence="11" type="ORF">NP493_1384g00033</name>
</gene>
<feature type="compositionally biased region" description="Basic and acidic residues" evidence="7">
    <location>
        <begin position="619"/>
        <end position="633"/>
    </location>
</feature>
<comment type="caution">
    <text evidence="11">The sequence shown here is derived from an EMBL/GenBank/DDBJ whole genome shotgun (WGS) entry which is preliminary data.</text>
</comment>
<dbReference type="PROSITE" id="PS51194">
    <property type="entry name" value="HELICASE_CTER"/>
    <property type="match status" value="1"/>
</dbReference>
<keyword evidence="4" id="KW-0347">Helicase</keyword>
<dbReference type="PANTHER" id="PTHR47959:SF1">
    <property type="entry name" value="ATP-DEPENDENT RNA HELICASE DBPA"/>
    <property type="match status" value="1"/>
</dbReference>
<organism evidence="11 12">
    <name type="scientific">Ridgeia piscesae</name>
    <name type="common">Tubeworm</name>
    <dbReference type="NCBI Taxonomy" id="27915"/>
    <lineage>
        <taxon>Eukaryota</taxon>
        <taxon>Metazoa</taxon>
        <taxon>Spiralia</taxon>
        <taxon>Lophotrochozoa</taxon>
        <taxon>Annelida</taxon>
        <taxon>Polychaeta</taxon>
        <taxon>Sedentaria</taxon>
        <taxon>Canalipalpata</taxon>
        <taxon>Sabellida</taxon>
        <taxon>Siboglinidae</taxon>
        <taxon>Ridgeia</taxon>
    </lineage>
</organism>
<dbReference type="SMART" id="SM00487">
    <property type="entry name" value="DEXDc"/>
    <property type="match status" value="1"/>
</dbReference>